<protein>
    <recommendedName>
        <fullName evidence="4">Vacuolar import and degradation protein</fullName>
    </recommendedName>
</protein>
<keyword evidence="2" id="KW-1185">Reference proteome</keyword>
<sequence>MNCFGTDKPLKRREKLTTSFLRPGSKFVGTQKSDRQKYEVSVEIKDVDLEQSFLCGYLRIQGLTDEHPTLITFFEGEIVGPKYQFKTSHSGWNSDDKNDMAHWGLLPKWKQVAKAARLPNFTVSNHLQREQLWMRWKEYFLVPDHRVKTISGASFEGFYYICFNQCSGAVDGVYFHRNSEKYQTLRLEHVDDHGCEAAVEFR</sequence>
<dbReference type="Proteomes" id="UP000504637">
    <property type="component" value="Unplaced"/>
</dbReference>
<dbReference type="GO" id="GO:0034657">
    <property type="term" value="C:GID complex"/>
    <property type="evidence" value="ECO:0007669"/>
    <property type="project" value="TreeGrafter"/>
</dbReference>
<proteinExistence type="inferred from homology"/>
<accession>A0A6J3MDY2</accession>
<evidence type="ECO:0000313" key="3">
    <source>
        <dbReference type="RefSeq" id="XP_033463262.1"/>
    </source>
</evidence>
<dbReference type="InterPro" id="IPR018618">
    <property type="entry name" value="GID4/10-like"/>
</dbReference>
<dbReference type="GeneID" id="54358660"/>
<dbReference type="GO" id="GO:0006623">
    <property type="term" value="P:protein targeting to vacuole"/>
    <property type="evidence" value="ECO:0007669"/>
    <property type="project" value="TreeGrafter"/>
</dbReference>
<dbReference type="OrthoDB" id="62at2759"/>
<dbReference type="GO" id="GO:0045721">
    <property type="term" value="P:negative regulation of gluconeogenesis"/>
    <property type="evidence" value="ECO:0007669"/>
    <property type="project" value="TreeGrafter"/>
</dbReference>
<comment type="similarity">
    <text evidence="1">Belongs to the GID4/VID24 family.</text>
</comment>
<reference evidence="3" key="2">
    <citation type="submission" date="2020-04" db="EMBL/GenBank/DDBJ databases">
        <authorList>
            <consortium name="NCBI Genome Project"/>
        </authorList>
    </citation>
    <scope>NUCLEOTIDE SEQUENCE</scope>
    <source>
        <strain evidence="3">CBS 342.82</strain>
    </source>
</reference>
<dbReference type="PANTHER" id="PTHR14534">
    <property type="entry name" value="VACUOLAR IMPORT AND DEGRADATION PROTEIN 24"/>
    <property type="match status" value="1"/>
</dbReference>
<reference evidence="3" key="3">
    <citation type="submission" date="2025-08" db="UniProtKB">
        <authorList>
            <consortium name="RefSeq"/>
        </authorList>
    </citation>
    <scope>IDENTIFICATION</scope>
    <source>
        <strain evidence="3">CBS 342.82</strain>
    </source>
</reference>
<reference evidence="3" key="1">
    <citation type="submission" date="2020-01" db="EMBL/GenBank/DDBJ databases">
        <authorList>
            <consortium name="DOE Joint Genome Institute"/>
            <person name="Haridas S."/>
            <person name="Albert R."/>
            <person name="Binder M."/>
            <person name="Bloem J."/>
            <person name="Labutti K."/>
            <person name="Salamov A."/>
            <person name="Andreopoulos B."/>
            <person name="Baker S.E."/>
            <person name="Barry K."/>
            <person name="Bills G."/>
            <person name="Bluhm B.H."/>
            <person name="Cannon C."/>
            <person name="Castanera R."/>
            <person name="Culley D.E."/>
            <person name="Daum C."/>
            <person name="Ezra D."/>
            <person name="Gonzalez J.B."/>
            <person name="Henrissat B."/>
            <person name="Kuo A."/>
            <person name="Liang C."/>
            <person name="Lipzen A."/>
            <person name="Lutzoni F."/>
            <person name="Magnuson J."/>
            <person name="Mondo S."/>
            <person name="Nolan M."/>
            <person name="Ohm R."/>
            <person name="Pangilinan J."/>
            <person name="Park H.-J."/>
            <person name="Ramirez L."/>
            <person name="Alfaro M."/>
            <person name="Sun H."/>
            <person name="Tritt A."/>
            <person name="Yoshinaga Y."/>
            <person name="Zwiers L.-H."/>
            <person name="Turgeon B.G."/>
            <person name="Goodwin S.B."/>
            <person name="Spatafora J.W."/>
            <person name="Crous P.W."/>
            <person name="Grigoriev I.V."/>
        </authorList>
    </citation>
    <scope>NUCLEOTIDE SEQUENCE</scope>
    <source>
        <strain evidence="3">CBS 342.82</strain>
    </source>
</reference>
<dbReference type="GO" id="GO:0005773">
    <property type="term" value="C:vacuole"/>
    <property type="evidence" value="ECO:0007669"/>
    <property type="project" value="GOC"/>
</dbReference>
<dbReference type="GO" id="GO:0007039">
    <property type="term" value="P:protein catabolic process in the vacuole"/>
    <property type="evidence" value="ECO:0007669"/>
    <property type="project" value="TreeGrafter"/>
</dbReference>
<dbReference type="PANTHER" id="PTHR14534:SF3">
    <property type="entry name" value="GID COMPLEX SUBUNIT 4 HOMOLOG"/>
    <property type="match status" value="1"/>
</dbReference>
<dbReference type="Pfam" id="PF09783">
    <property type="entry name" value="Vac_ImportDeg"/>
    <property type="match status" value="1"/>
</dbReference>
<evidence type="ECO:0008006" key="4">
    <source>
        <dbReference type="Google" id="ProtNLM"/>
    </source>
</evidence>
<organism evidence="3">
    <name type="scientific">Dissoconium aciculare CBS 342.82</name>
    <dbReference type="NCBI Taxonomy" id="1314786"/>
    <lineage>
        <taxon>Eukaryota</taxon>
        <taxon>Fungi</taxon>
        <taxon>Dikarya</taxon>
        <taxon>Ascomycota</taxon>
        <taxon>Pezizomycotina</taxon>
        <taxon>Dothideomycetes</taxon>
        <taxon>Dothideomycetidae</taxon>
        <taxon>Mycosphaerellales</taxon>
        <taxon>Dissoconiaceae</taxon>
        <taxon>Dissoconium</taxon>
    </lineage>
</organism>
<dbReference type="RefSeq" id="XP_033463262.1">
    <property type="nucleotide sequence ID" value="XM_033600860.1"/>
</dbReference>
<gene>
    <name evidence="3" type="ORF">K489DRAFT_312410</name>
</gene>
<evidence type="ECO:0000256" key="1">
    <source>
        <dbReference type="ARBA" id="ARBA00061469"/>
    </source>
</evidence>
<dbReference type="GO" id="GO:0043161">
    <property type="term" value="P:proteasome-mediated ubiquitin-dependent protein catabolic process"/>
    <property type="evidence" value="ECO:0007669"/>
    <property type="project" value="TreeGrafter"/>
</dbReference>
<name>A0A6J3MDY2_9PEZI</name>
<dbReference type="AlphaFoldDB" id="A0A6J3MDY2"/>
<evidence type="ECO:0000313" key="2">
    <source>
        <dbReference type="Proteomes" id="UP000504637"/>
    </source>
</evidence>